<gene>
    <name evidence="2" type="ordered locus">Sterm_0830</name>
</gene>
<reference evidence="3" key="1">
    <citation type="submission" date="2009-09" db="EMBL/GenBank/DDBJ databases">
        <title>The complete chromosome of Sebaldella termitidis ATCC 33386.</title>
        <authorList>
            <consortium name="US DOE Joint Genome Institute (JGI-PGF)"/>
            <person name="Lucas S."/>
            <person name="Copeland A."/>
            <person name="Lapidus A."/>
            <person name="Glavina del Rio T."/>
            <person name="Dalin E."/>
            <person name="Tice H."/>
            <person name="Bruce D."/>
            <person name="Goodwin L."/>
            <person name="Pitluck S."/>
            <person name="Kyrpides N."/>
            <person name="Mavromatis K."/>
            <person name="Ivanova N."/>
            <person name="Mikhailova N."/>
            <person name="Sims D."/>
            <person name="Meincke L."/>
            <person name="Brettin T."/>
            <person name="Detter J.C."/>
            <person name="Han C."/>
            <person name="Larimer F."/>
            <person name="Land M."/>
            <person name="Hauser L."/>
            <person name="Markowitz V."/>
            <person name="Cheng J.F."/>
            <person name="Hugenholtz P."/>
            <person name="Woyke T."/>
            <person name="Wu D."/>
            <person name="Eisen J.A."/>
        </authorList>
    </citation>
    <scope>NUCLEOTIDE SEQUENCE [LARGE SCALE GENOMIC DNA]</scope>
    <source>
        <strain evidence="3">ATCC 33386 / NCTC 11300</strain>
    </source>
</reference>
<organism evidence="2 3">
    <name type="scientific">Sebaldella termitidis (strain ATCC 33386 / NCTC 11300)</name>
    <dbReference type="NCBI Taxonomy" id="526218"/>
    <lineage>
        <taxon>Bacteria</taxon>
        <taxon>Fusobacteriati</taxon>
        <taxon>Fusobacteriota</taxon>
        <taxon>Fusobacteriia</taxon>
        <taxon>Fusobacteriales</taxon>
        <taxon>Leptotrichiaceae</taxon>
        <taxon>Sebaldella</taxon>
    </lineage>
</organism>
<dbReference type="EMBL" id="CP001739">
    <property type="protein sequence ID" value="ACZ07702.1"/>
    <property type="molecule type" value="Genomic_DNA"/>
</dbReference>
<sequence>MKETLNSYFSQRKAMEFELMREDLDFLEWFIFWKDTGGMSSESIIHAEDKYYWISYSKILQDLPFIFRSESTVKRSLNRLIEKKIIKKYLGSKNGARATYFAIGENYIALLKADTRIKDEIPAAKEEKKRPAKFEKEHIEIIDHLNTVTKSAFKSDTVASKQLMNKLLESGFTVEDIKLVIEFKAKEWEGTDREQYLRPKTLFKMDYFPGYLKMARKGACNGSGNFERDEGSGFNRFN</sequence>
<dbReference type="Proteomes" id="UP000000845">
    <property type="component" value="Chromosome"/>
</dbReference>
<evidence type="ECO:0000313" key="2">
    <source>
        <dbReference type="EMBL" id="ACZ07702.1"/>
    </source>
</evidence>
<dbReference type="InterPro" id="IPR011741">
    <property type="entry name" value="Phg_2220_C"/>
</dbReference>
<dbReference type="HOGENOM" id="CLU_047944_3_2_0"/>
<name>D1AR14_SEBTE</name>
<dbReference type="STRING" id="526218.Sterm_0830"/>
<keyword evidence="3" id="KW-1185">Reference proteome</keyword>
<feature type="domain" description="Phage conserved hypothetical protein C-terminal" evidence="1">
    <location>
        <begin position="141"/>
        <end position="213"/>
    </location>
</feature>
<protein>
    <recommendedName>
        <fullName evidence="1">Phage conserved hypothetical protein C-terminal domain-containing protein</fullName>
    </recommendedName>
</protein>
<proteinExistence type="predicted"/>
<dbReference type="RefSeq" id="WP_012860298.1">
    <property type="nucleotide sequence ID" value="NC_013517.1"/>
</dbReference>
<dbReference type="eggNOG" id="COG1802">
    <property type="taxonomic scope" value="Bacteria"/>
</dbReference>
<dbReference type="AlphaFoldDB" id="D1AR14"/>
<reference evidence="2 3" key="2">
    <citation type="journal article" date="2010" name="Stand. Genomic Sci.">
        <title>Complete genome sequence of Sebaldella termitidis type strain (NCTC 11300).</title>
        <authorList>
            <person name="Harmon-Smith M."/>
            <person name="Celia L."/>
            <person name="Chertkov O."/>
            <person name="Lapidus A."/>
            <person name="Copeland A."/>
            <person name="Glavina Del Rio T."/>
            <person name="Nolan M."/>
            <person name="Lucas S."/>
            <person name="Tice H."/>
            <person name="Cheng J.F."/>
            <person name="Han C."/>
            <person name="Detter J.C."/>
            <person name="Bruce D."/>
            <person name="Goodwin L."/>
            <person name="Pitluck S."/>
            <person name="Pati A."/>
            <person name="Liolios K."/>
            <person name="Ivanova N."/>
            <person name="Mavromatis K."/>
            <person name="Mikhailova N."/>
            <person name="Chen A."/>
            <person name="Palaniappan K."/>
            <person name="Land M."/>
            <person name="Hauser L."/>
            <person name="Chang Y.J."/>
            <person name="Jeffries C.D."/>
            <person name="Brettin T."/>
            <person name="Goker M."/>
            <person name="Beck B."/>
            <person name="Bristow J."/>
            <person name="Eisen J.A."/>
            <person name="Markowitz V."/>
            <person name="Hugenholtz P."/>
            <person name="Kyrpides N.C."/>
            <person name="Klenk H.P."/>
            <person name="Chen F."/>
        </authorList>
    </citation>
    <scope>NUCLEOTIDE SEQUENCE [LARGE SCALE GENOMIC DNA]</scope>
    <source>
        <strain evidence="3">ATCC 33386 / NCTC 11300</strain>
    </source>
</reference>
<dbReference type="Pfam" id="PF09524">
    <property type="entry name" value="Phg_2220_C"/>
    <property type="match status" value="1"/>
</dbReference>
<dbReference type="KEGG" id="str:Sterm_0830"/>
<accession>D1AR14</accession>
<evidence type="ECO:0000313" key="3">
    <source>
        <dbReference type="Proteomes" id="UP000000845"/>
    </source>
</evidence>
<dbReference type="NCBIfam" id="TIGR02220">
    <property type="entry name" value="phg_TIGR02220"/>
    <property type="match status" value="1"/>
</dbReference>
<evidence type="ECO:0000259" key="1">
    <source>
        <dbReference type="Pfam" id="PF09524"/>
    </source>
</evidence>